<dbReference type="AlphaFoldDB" id="A0AAV2YLF7"/>
<dbReference type="InterPro" id="IPR006076">
    <property type="entry name" value="FAD-dep_OxRdtase"/>
</dbReference>
<dbReference type="GO" id="GO:0050660">
    <property type="term" value="F:flavin adenine dinucleotide binding"/>
    <property type="evidence" value="ECO:0007669"/>
    <property type="project" value="InterPro"/>
</dbReference>
<dbReference type="InterPro" id="IPR036188">
    <property type="entry name" value="FAD/NAD-bd_sf"/>
</dbReference>
<evidence type="ECO:0000256" key="3">
    <source>
        <dbReference type="ARBA" id="ARBA00022630"/>
    </source>
</evidence>
<accession>A0AAV2YLF7</accession>
<dbReference type="EMBL" id="DAKRPA010000224">
    <property type="protein sequence ID" value="DAZ94966.1"/>
    <property type="molecule type" value="Genomic_DNA"/>
</dbReference>
<dbReference type="InterPro" id="IPR045170">
    <property type="entry name" value="MTOX"/>
</dbReference>
<evidence type="ECO:0000313" key="8">
    <source>
        <dbReference type="Proteomes" id="UP001146120"/>
    </source>
</evidence>
<keyword evidence="8" id="KW-1185">Reference proteome</keyword>
<evidence type="ECO:0000256" key="1">
    <source>
        <dbReference type="ARBA" id="ARBA00001974"/>
    </source>
</evidence>
<evidence type="ECO:0000256" key="2">
    <source>
        <dbReference type="ARBA" id="ARBA00010989"/>
    </source>
</evidence>
<comment type="similarity">
    <text evidence="2">Belongs to the MSOX/MTOX family.</text>
</comment>
<dbReference type="PANTHER" id="PTHR10961:SF7">
    <property type="entry name" value="FAD DEPENDENT OXIDOREDUCTASE DOMAIN-CONTAINING PROTEIN"/>
    <property type="match status" value="1"/>
</dbReference>
<name>A0AAV2YLF7_9STRA</name>
<keyword evidence="4" id="KW-0274">FAD</keyword>
<evidence type="ECO:0000256" key="5">
    <source>
        <dbReference type="ARBA" id="ARBA00023002"/>
    </source>
</evidence>
<evidence type="ECO:0000259" key="6">
    <source>
        <dbReference type="Pfam" id="PF01266"/>
    </source>
</evidence>
<dbReference type="Pfam" id="PF01266">
    <property type="entry name" value="DAO"/>
    <property type="match status" value="1"/>
</dbReference>
<comment type="caution">
    <text evidence="7">The sequence shown here is derived from an EMBL/GenBank/DDBJ whole genome shotgun (WGS) entry which is preliminary data.</text>
</comment>
<reference evidence="7" key="1">
    <citation type="submission" date="2022-11" db="EMBL/GenBank/DDBJ databases">
        <authorList>
            <person name="Morgan W.R."/>
            <person name="Tartar A."/>
        </authorList>
    </citation>
    <scope>NUCLEOTIDE SEQUENCE</scope>
    <source>
        <strain evidence="7">ARSEF 373</strain>
    </source>
</reference>
<feature type="non-terminal residue" evidence="7">
    <location>
        <position position="116"/>
    </location>
</feature>
<proteinExistence type="inferred from homology"/>
<evidence type="ECO:0000256" key="4">
    <source>
        <dbReference type="ARBA" id="ARBA00022827"/>
    </source>
</evidence>
<dbReference type="GO" id="GO:0008115">
    <property type="term" value="F:sarcosine oxidase activity"/>
    <property type="evidence" value="ECO:0007669"/>
    <property type="project" value="TreeGrafter"/>
</dbReference>
<dbReference type="Proteomes" id="UP001146120">
    <property type="component" value="Unassembled WGS sequence"/>
</dbReference>
<evidence type="ECO:0000313" key="7">
    <source>
        <dbReference type="EMBL" id="DAZ94966.1"/>
    </source>
</evidence>
<dbReference type="Gene3D" id="3.30.9.10">
    <property type="entry name" value="D-Amino Acid Oxidase, subunit A, domain 2"/>
    <property type="match status" value="1"/>
</dbReference>
<gene>
    <name evidence="7" type="ORF">N0F65_000061</name>
</gene>
<reference evidence="7" key="2">
    <citation type="journal article" date="2023" name="Microbiol Resour">
        <title>Decontamination and Annotation of the Draft Genome Sequence of the Oomycete Lagenidium giganteum ARSEF 373.</title>
        <authorList>
            <person name="Morgan W.R."/>
            <person name="Tartar A."/>
        </authorList>
    </citation>
    <scope>NUCLEOTIDE SEQUENCE</scope>
    <source>
        <strain evidence="7">ARSEF 373</strain>
    </source>
</reference>
<dbReference type="SUPFAM" id="SSF51905">
    <property type="entry name" value="FAD/NAD(P)-binding domain"/>
    <property type="match status" value="1"/>
</dbReference>
<protein>
    <recommendedName>
        <fullName evidence="6">FAD dependent oxidoreductase domain-containing protein</fullName>
    </recommendedName>
</protein>
<dbReference type="PANTHER" id="PTHR10961">
    <property type="entry name" value="PEROXISOMAL SARCOSINE OXIDASE"/>
    <property type="match status" value="1"/>
</dbReference>
<keyword evidence="3" id="KW-0285">Flavoprotein</keyword>
<keyword evidence="5" id="KW-0560">Oxidoreductase</keyword>
<comment type="cofactor">
    <cofactor evidence="1">
        <name>FAD</name>
        <dbReference type="ChEBI" id="CHEBI:57692"/>
    </cofactor>
</comment>
<organism evidence="7 8">
    <name type="scientific">Lagenidium giganteum</name>
    <dbReference type="NCBI Taxonomy" id="4803"/>
    <lineage>
        <taxon>Eukaryota</taxon>
        <taxon>Sar</taxon>
        <taxon>Stramenopiles</taxon>
        <taxon>Oomycota</taxon>
        <taxon>Peronosporomycetes</taxon>
        <taxon>Pythiales</taxon>
        <taxon>Pythiaceae</taxon>
    </lineage>
</organism>
<dbReference type="Gene3D" id="3.50.50.60">
    <property type="entry name" value="FAD/NAD(P)-binding domain"/>
    <property type="match status" value="1"/>
</dbReference>
<feature type="domain" description="FAD dependent oxidoreductase" evidence="6">
    <location>
        <begin position="10"/>
        <end position="104"/>
    </location>
</feature>
<sequence>MVSEDSSAYDVIVIGAGLMGSAAARELAVHHQRVLLLEQFEFLHSKGSSHGPSRIFRLAYPDTTYTAMCKRSLEQWREIEAESGEQLLRFTGELDFALDRCPELDDVRKTLLQHEI</sequence>